<reference evidence="3 4" key="1">
    <citation type="journal article" date="2013" name="PLoS ONE">
        <title>Genomic analysis of Melioribacter roseus, facultatively anaerobic organotrophic bacterium representing a novel deep lineage within Bacteriodetes/Chlorobi group.</title>
        <authorList>
            <person name="Kadnikov V.V."/>
            <person name="Mardanov A.V."/>
            <person name="Podosokorskaya O.A."/>
            <person name="Gavrilov S.N."/>
            <person name="Kublanov I.V."/>
            <person name="Beletsky A.V."/>
            <person name="Bonch-Osmolovskaya E.A."/>
            <person name="Ravin N.V."/>
        </authorList>
    </citation>
    <scope>NUCLEOTIDE SEQUENCE [LARGE SCALE GENOMIC DNA]</scope>
    <source>
        <strain evidence="4">JCM 17771 / P3M-2</strain>
    </source>
</reference>
<protein>
    <submittedName>
        <fullName evidence="3">Metallo-beta-lactamase superfamily protein</fullName>
    </submittedName>
</protein>
<dbReference type="AlphaFoldDB" id="I6Z520"/>
<proteinExistence type="inferred from homology"/>
<dbReference type="Proteomes" id="UP000009011">
    <property type="component" value="Chromosome"/>
</dbReference>
<dbReference type="Gene3D" id="3.60.15.10">
    <property type="entry name" value="Ribonuclease Z/Hydroxyacylglutathione hydrolase-like"/>
    <property type="match status" value="1"/>
</dbReference>
<organism evidence="3 4">
    <name type="scientific">Melioribacter roseus (strain DSM 23840 / JCM 17771 / VKM B-2668 / P3M-2)</name>
    <dbReference type="NCBI Taxonomy" id="1191523"/>
    <lineage>
        <taxon>Bacteria</taxon>
        <taxon>Pseudomonadati</taxon>
        <taxon>Ignavibacteriota</taxon>
        <taxon>Ignavibacteria</taxon>
        <taxon>Ignavibacteriales</taxon>
        <taxon>Melioribacteraceae</taxon>
        <taxon>Melioribacter</taxon>
    </lineage>
</organism>
<dbReference type="PANTHER" id="PTHR42951">
    <property type="entry name" value="METALLO-BETA-LACTAMASE DOMAIN-CONTAINING"/>
    <property type="match status" value="1"/>
</dbReference>
<accession>I6Z520</accession>
<dbReference type="SMART" id="SM00849">
    <property type="entry name" value="Lactamase_B"/>
    <property type="match status" value="1"/>
</dbReference>
<dbReference type="CDD" id="cd16282">
    <property type="entry name" value="metallo-hydrolase-like_MBL-fold"/>
    <property type="match status" value="1"/>
</dbReference>
<dbReference type="OrthoDB" id="9769598at2"/>
<sequence length="302" mass="34492">MKTTRKNFLKTSLLITGGILLEGKSFIAKAAQEISGFRNLNDNIGIYTEKGGTILWYVNDDAVTVIDSQMDDSVRNFYNGLKKKTGRRINFLINTHHHRDHTGGNHFLKEYTDKIVGHEKCREMQQKFYGEGDAPQSYADIVFEKEWSVDLGKEKIDAIHFNPAHTAGDIAVRFVNSNIVHMGDIVFNNVYPYIDFPGGANLHDWIKFIDKSLAHFDDNAVFIFGHADSYENVTGNKDSLIRMKNYLTALLEFVDGQIQKGKSKEEIIDAQEIPGFGFIKERWNGARRMNLERAYEELTQTK</sequence>
<dbReference type="InterPro" id="IPR050855">
    <property type="entry name" value="NDM-1-like"/>
</dbReference>
<evidence type="ECO:0000313" key="4">
    <source>
        <dbReference type="Proteomes" id="UP000009011"/>
    </source>
</evidence>
<evidence type="ECO:0000313" key="3">
    <source>
        <dbReference type="EMBL" id="AFN74250.1"/>
    </source>
</evidence>
<dbReference type="SUPFAM" id="SSF56281">
    <property type="entry name" value="Metallo-hydrolase/oxidoreductase"/>
    <property type="match status" value="1"/>
</dbReference>
<dbReference type="HOGENOM" id="CLU_056342_3_0_10"/>
<evidence type="ECO:0000259" key="2">
    <source>
        <dbReference type="SMART" id="SM00849"/>
    </source>
</evidence>
<dbReference type="RefSeq" id="WP_014855686.1">
    <property type="nucleotide sequence ID" value="NC_018178.1"/>
</dbReference>
<dbReference type="KEGG" id="mro:MROS_1010"/>
<name>I6Z520_MELRP</name>
<dbReference type="STRING" id="1191523.MROS_1010"/>
<dbReference type="Pfam" id="PF00753">
    <property type="entry name" value="Lactamase_B"/>
    <property type="match status" value="1"/>
</dbReference>
<gene>
    <name evidence="3" type="ordered locus">MROS_1010</name>
</gene>
<feature type="domain" description="Metallo-beta-lactamase" evidence="2">
    <location>
        <begin position="52"/>
        <end position="226"/>
    </location>
</feature>
<comment type="similarity">
    <text evidence="1">Belongs to the metallo-beta-lactamase superfamily. Class-B beta-lactamase family.</text>
</comment>
<keyword evidence="4" id="KW-1185">Reference proteome</keyword>
<dbReference type="EMBL" id="CP003557">
    <property type="protein sequence ID" value="AFN74250.1"/>
    <property type="molecule type" value="Genomic_DNA"/>
</dbReference>
<dbReference type="InterPro" id="IPR036866">
    <property type="entry name" value="RibonucZ/Hydroxyglut_hydro"/>
</dbReference>
<dbReference type="InterPro" id="IPR001279">
    <property type="entry name" value="Metallo-B-lactamas"/>
</dbReference>
<dbReference type="eggNOG" id="COG0491">
    <property type="taxonomic scope" value="Bacteria"/>
</dbReference>
<dbReference type="PANTHER" id="PTHR42951:SF4">
    <property type="entry name" value="ACYL-COENZYME A THIOESTERASE MBLAC2"/>
    <property type="match status" value="1"/>
</dbReference>
<dbReference type="GO" id="GO:0017001">
    <property type="term" value="P:antibiotic catabolic process"/>
    <property type="evidence" value="ECO:0007669"/>
    <property type="project" value="UniProtKB-ARBA"/>
</dbReference>
<evidence type="ECO:0000256" key="1">
    <source>
        <dbReference type="ARBA" id="ARBA00005250"/>
    </source>
</evidence>